<sequence>MSASLRDQTLALAGIFQAASLVHHTATKGQCPQDPLETTIRSLFQTDPSNTLDVYGDLYGLREGLKTLSRAMGQQPASQDTQILRYGLSLVQLEARLRKQPDMMDTIGERIEQARRTVEHFGPTHPNVQRNLASIYQDTLSTFRIKINVNGHRQYLEIEENAARIRACLLAGIRSAVLWRQLGGRRWQLLFRRKRHVAIADGILHDLD</sequence>
<keyword evidence="1 4" id="KW-1003">Cell membrane</keyword>
<dbReference type="HAMAP" id="MF_00695">
    <property type="entry name" value="HflD_protein"/>
    <property type="match status" value="1"/>
</dbReference>
<dbReference type="Gene3D" id="1.10.3890.10">
    <property type="entry name" value="HflD-like"/>
    <property type="match status" value="1"/>
</dbReference>
<organism evidence="5 6">
    <name type="scientific">Halovibrio salipaludis</name>
    <dbReference type="NCBI Taxonomy" id="2032626"/>
    <lineage>
        <taxon>Bacteria</taxon>
        <taxon>Pseudomonadati</taxon>
        <taxon>Pseudomonadota</taxon>
        <taxon>Gammaproteobacteria</taxon>
        <taxon>Oceanospirillales</taxon>
        <taxon>Halomonadaceae</taxon>
        <taxon>Halovibrio</taxon>
    </lineage>
</organism>
<dbReference type="AlphaFoldDB" id="A0A2A2F9N0"/>
<evidence type="ECO:0000256" key="2">
    <source>
        <dbReference type="ARBA" id="ARBA00022490"/>
    </source>
</evidence>
<protein>
    <recommendedName>
        <fullName evidence="4">High frequency lysogenization protein HflD homolog</fullName>
    </recommendedName>
</protein>
<gene>
    <name evidence="4" type="primary">hflD</name>
    <name evidence="5" type="ORF">CK501_06770</name>
</gene>
<evidence type="ECO:0000313" key="6">
    <source>
        <dbReference type="Proteomes" id="UP000218896"/>
    </source>
</evidence>
<evidence type="ECO:0000256" key="3">
    <source>
        <dbReference type="ARBA" id="ARBA00023136"/>
    </source>
</evidence>
<dbReference type="PANTHER" id="PTHR38100">
    <property type="entry name" value="HIGH FREQUENCY LYSOGENIZATION PROTEIN HFLD"/>
    <property type="match status" value="1"/>
</dbReference>
<evidence type="ECO:0000313" key="5">
    <source>
        <dbReference type="EMBL" id="PAU81253.1"/>
    </source>
</evidence>
<comment type="similarity">
    <text evidence="4">Belongs to the HflD family.</text>
</comment>
<proteinExistence type="inferred from homology"/>
<keyword evidence="3 4" id="KW-0472">Membrane</keyword>
<dbReference type="OrthoDB" id="9788031at2"/>
<dbReference type="InterPro" id="IPR007451">
    <property type="entry name" value="HflD"/>
</dbReference>
<evidence type="ECO:0000256" key="1">
    <source>
        <dbReference type="ARBA" id="ARBA00022475"/>
    </source>
</evidence>
<keyword evidence="2 4" id="KW-0963">Cytoplasm</keyword>
<keyword evidence="6" id="KW-1185">Reference proteome</keyword>
<name>A0A2A2F9N0_9GAMM</name>
<dbReference type="GO" id="GO:0005737">
    <property type="term" value="C:cytoplasm"/>
    <property type="evidence" value="ECO:0007669"/>
    <property type="project" value="UniProtKB-SubCell"/>
</dbReference>
<dbReference type="SUPFAM" id="SSF101322">
    <property type="entry name" value="YcfC-like"/>
    <property type="match status" value="1"/>
</dbReference>
<dbReference type="NCBIfam" id="NF001246">
    <property type="entry name" value="PRK00218.1-2"/>
    <property type="match status" value="1"/>
</dbReference>
<comment type="subcellular location">
    <subcellularLocation>
        <location evidence="4">Cytoplasm</location>
    </subcellularLocation>
    <subcellularLocation>
        <location evidence="4">Cell membrane</location>
        <topology evidence="4">Peripheral membrane protein</topology>
        <orientation evidence="4">Cytoplasmic side</orientation>
    </subcellularLocation>
</comment>
<accession>A0A2A2F9N0</accession>
<reference evidence="5 6" key="1">
    <citation type="submission" date="2017-08" db="EMBL/GenBank/DDBJ databases">
        <title>Halovibrio sewagensis sp. nov., isolated from wastewater of high salinity.</title>
        <authorList>
            <person name="Dong X."/>
            <person name="Zhang G."/>
        </authorList>
    </citation>
    <scope>NUCLEOTIDE SEQUENCE [LARGE SCALE GENOMIC DNA]</scope>
    <source>
        <strain evidence="5 6">YL5-2</strain>
    </source>
</reference>
<dbReference type="Pfam" id="PF04356">
    <property type="entry name" value="DUF489"/>
    <property type="match status" value="1"/>
</dbReference>
<dbReference type="Proteomes" id="UP000218896">
    <property type="component" value="Unassembled WGS sequence"/>
</dbReference>
<dbReference type="InterPro" id="IPR035932">
    <property type="entry name" value="HflD-like_sf"/>
</dbReference>
<dbReference type="GO" id="GO:0005886">
    <property type="term" value="C:plasma membrane"/>
    <property type="evidence" value="ECO:0007669"/>
    <property type="project" value="UniProtKB-SubCell"/>
</dbReference>
<evidence type="ECO:0000256" key="4">
    <source>
        <dbReference type="HAMAP-Rule" id="MF_00695"/>
    </source>
</evidence>
<dbReference type="EMBL" id="NSKD01000002">
    <property type="protein sequence ID" value="PAU81253.1"/>
    <property type="molecule type" value="Genomic_DNA"/>
</dbReference>
<dbReference type="RefSeq" id="WP_095616977.1">
    <property type="nucleotide sequence ID" value="NZ_NSKD01000002.1"/>
</dbReference>
<dbReference type="PANTHER" id="PTHR38100:SF1">
    <property type="entry name" value="HIGH FREQUENCY LYSOGENIZATION PROTEIN HFLD"/>
    <property type="match status" value="1"/>
</dbReference>
<comment type="caution">
    <text evidence="5">The sequence shown here is derived from an EMBL/GenBank/DDBJ whole genome shotgun (WGS) entry which is preliminary data.</text>
</comment>